<sequence>MRYREKKTFFLYGIGRDQEQLCLGNLVLRDYANPTTVRNHIHEKLSDTDLRKLAYISELPANVKITSTSGLKLAIGGEITDVVTLKFPWNSTKTRLVLAEGGHRIELKDSPSFFYKHVLASDDARETLSRWISAAHSDKVTSRFWHRKPKIWMLTGIYTFRNATCTDVDNSSLGAELGLSSALMAAATGFPVGPLVEVAVENGIEITLPMAGDLVWAAQWQQVNLEGVWYRRGIEGSWKLPLSISLYEDRFSSGVMKAGPGDEVAFLEVWERVYGEDDEGEDDEGEQDLHIRLADEYDELLEETLQFFEKSIEEEARKEADPEYQARKRQALDAEVKADEEFHYACQNFPVGSKEREVAHTAWGLAYKAVCQFQLKKVDI</sequence>
<evidence type="ECO:0000313" key="1">
    <source>
        <dbReference type="EMBL" id="KAF5674650.1"/>
    </source>
</evidence>
<name>A0A8H5TLX9_FUSCI</name>
<accession>A0A8H5TLX9</accession>
<keyword evidence="2" id="KW-1185">Reference proteome</keyword>
<reference evidence="1 2" key="2">
    <citation type="submission" date="2020-05" db="EMBL/GenBank/DDBJ databases">
        <title>Identification and distribution of gene clusters putatively required for synthesis of sphingolipid metabolism inhibitors in phylogenetically diverse species of the filamentous fungus Fusarium.</title>
        <authorList>
            <person name="Kim H.-S."/>
            <person name="Busman M."/>
            <person name="Brown D.W."/>
            <person name="Divon H."/>
            <person name="Uhlig S."/>
            <person name="Proctor R.H."/>
        </authorList>
    </citation>
    <scope>NUCLEOTIDE SEQUENCE [LARGE SCALE GENOMIC DNA]</scope>
    <source>
        <strain evidence="1 2">NRRL 25331</strain>
    </source>
</reference>
<organism evidence="1 2">
    <name type="scientific">Fusarium circinatum</name>
    <name type="common">Pitch canker fungus</name>
    <name type="synonym">Gibberella circinata</name>
    <dbReference type="NCBI Taxonomy" id="48490"/>
    <lineage>
        <taxon>Eukaryota</taxon>
        <taxon>Fungi</taxon>
        <taxon>Dikarya</taxon>
        <taxon>Ascomycota</taxon>
        <taxon>Pezizomycotina</taxon>
        <taxon>Sordariomycetes</taxon>
        <taxon>Hypocreomycetidae</taxon>
        <taxon>Hypocreales</taxon>
        <taxon>Nectriaceae</taxon>
        <taxon>Fusarium</taxon>
        <taxon>Fusarium fujikuroi species complex</taxon>
    </lineage>
</organism>
<proteinExistence type="predicted"/>
<evidence type="ECO:0000313" key="2">
    <source>
        <dbReference type="Proteomes" id="UP000572754"/>
    </source>
</evidence>
<reference evidence="2" key="1">
    <citation type="journal article" date="2020" name="BMC Genomics">
        <title>Correction to: Identification and distribution of gene clusters required for synthesis of sphingolipid metabolism inhibitors in diverse species of the filamentous fungus Fusarium.</title>
        <authorList>
            <person name="Kim H.S."/>
            <person name="Lohmar J.M."/>
            <person name="Busman M."/>
            <person name="Brown D.W."/>
            <person name="Naumann T.A."/>
            <person name="Divon H.H."/>
            <person name="Lysoe E."/>
            <person name="Uhlig S."/>
            <person name="Proctor R.H."/>
        </authorList>
    </citation>
    <scope>NUCLEOTIDE SEQUENCE [LARGE SCALE GENOMIC DNA]</scope>
    <source>
        <strain evidence="2">NRRL 25331</strain>
    </source>
</reference>
<gene>
    <name evidence="1" type="ORF">FCIRC_7715</name>
</gene>
<dbReference type="Proteomes" id="UP000572754">
    <property type="component" value="Unassembled WGS sequence"/>
</dbReference>
<protein>
    <submittedName>
        <fullName evidence="1">Major facilitator superfamily transporter</fullName>
    </submittedName>
</protein>
<comment type="caution">
    <text evidence="1">The sequence shown here is derived from an EMBL/GenBank/DDBJ whole genome shotgun (WGS) entry which is preliminary data.</text>
</comment>
<dbReference type="EMBL" id="JAAQPE010000249">
    <property type="protein sequence ID" value="KAF5674650.1"/>
    <property type="molecule type" value="Genomic_DNA"/>
</dbReference>
<dbReference type="AlphaFoldDB" id="A0A8H5TLX9"/>